<accession>A0A2C9D3V2</accession>
<protein>
    <recommendedName>
        <fullName evidence="5">VPEID-CTERM protein sorting domain protein</fullName>
    </recommendedName>
</protein>
<evidence type="ECO:0000313" key="3">
    <source>
        <dbReference type="EMBL" id="SON54838.1"/>
    </source>
</evidence>
<dbReference type="KEGG" id="hdi:HDIA_1297"/>
<dbReference type="EMBL" id="LT960614">
    <property type="protein sequence ID" value="SON54838.1"/>
    <property type="molecule type" value="Genomic_DNA"/>
</dbReference>
<feature type="chain" id="PRO_5012044764" description="VPEID-CTERM protein sorting domain protein" evidence="2">
    <location>
        <begin position="24"/>
        <end position="72"/>
    </location>
</feature>
<dbReference type="RefSeq" id="WP_157775384.1">
    <property type="nucleotide sequence ID" value="NZ_LT960614.1"/>
</dbReference>
<dbReference type="Proteomes" id="UP000223606">
    <property type="component" value="Chromosome 1"/>
</dbReference>
<feature type="signal peptide" evidence="2">
    <location>
        <begin position="1"/>
        <end position="23"/>
    </location>
</feature>
<keyword evidence="1" id="KW-0812">Transmembrane</keyword>
<evidence type="ECO:0000256" key="2">
    <source>
        <dbReference type="SAM" id="SignalP"/>
    </source>
</evidence>
<evidence type="ECO:0008006" key="5">
    <source>
        <dbReference type="Google" id="ProtNLM"/>
    </source>
</evidence>
<name>A0A2C9D3V2_9HYPH</name>
<keyword evidence="2" id="KW-0732">Signal</keyword>
<keyword evidence="1" id="KW-1133">Transmembrane helix</keyword>
<dbReference type="AlphaFoldDB" id="A0A2C9D3V2"/>
<evidence type="ECO:0000256" key="1">
    <source>
        <dbReference type="SAM" id="Phobius"/>
    </source>
</evidence>
<organism evidence="3 4">
    <name type="scientific">Hartmannibacter diazotrophicus</name>
    <dbReference type="NCBI Taxonomy" id="1482074"/>
    <lineage>
        <taxon>Bacteria</taxon>
        <taxon>Pseudomonadati</taxon>
        <taxon>Pseudomonadota</taxon>
        <taxon>Alphaproteobacteria</taxon>
        <taxon>Hyphomicrobiales</taxon>
        <taxon>Pleomorphomonadaceae</taxon>
        <taxon>Hartmannibacter</taxon>
    </lineage>
</organism>
<evidence type="ECO:0000313" key="4">
    <source>
        <dbReference type="Proteomes" id="UP000223606"/>
    </source>
</evidence>
<gene>
    <name evidence="3" type="ORF">HDIA_1297</name>
</gene>
<sequence length="72" mass="7505">MKKYILSAAVAAVVAFSALPAFAEGAYLCEISPTLLVCKQVSPPNGVPLPIAALGLPLAAGLFLYAKRRHSH</sequence>
<keyword evidence="1" id="KW-0472">Membrane</keyword>
<reference evidence="4" key="1">
    <citation type="submission" date="2017-09" db="EMBL/GenBank/DDBJ databases">
        <title>Genome sequence of Nannocystis excedens DSM 71.</title>
        <authorList>
            <person name="Blom J."/>
        </authorList>
    </citation>
    <scope>NUCLEOTIDE SEQUENCE [LARGE SCALE GENOMIC DNA]</scope>
    <source>
        <strain evidence="4">type strain: E19</strain>
    </source>
</reference>
<feature type="transmembrane region" description="Helical" evidence="1">
    <location>
        <begin position="49"/>
        <end position="66"/>
    </location>
</feature>
<proteinExistence type="predicted"/>
<keyword evidence="4" id="KW-1185">Reference proteome</keyword>